<dbReference type="Pfam" id="PF00939">
    <property type="entry name" value="Na_sulph_symp"/>
    <property type="match status" value="1"/>
</dbReference>
<evidence type="ECO:0000256" key="3">
    <source>
        <dbReference type="ARBA" id="ARBA00022692"/>
    </source>
</evidence>
<keyword evidence="4 6" id="KW-1133">Transmembrane helix</keyword>
<evidence type="ECO:0000256" key="4">
    <source>
        <dbReference type="ARBA" id="ARBA00022989"/>
    </source>
</evidence>
<dbReference type="AlphaFoldDB" id="A0A4V6KX59"/>
<feature type="transmembrane region" description="Helical" evidence="6">
    <location>
        <begin position="90"/>
        <end position="109"/>
    </location>
</feature>
<comment type="similarity">
    <text evidence="2">Belongs to the SLC13A/DASS transporter (TC 2.A.47) family. DIT1 subfamily.</text>
</comment>
<evidence type="ECO:0000256" key="5">
    <source>
        <dbReference type="ARBA" id="ARBA00023136"/>
    </source>
</evidence>
<keyword evidence="3 6" id="KW-0812">Transmembrane</keyword>
<evidence type="ECO:0000256" key="1">
    <source>
        <dbReference type="ARBA" id="ARBA00004141"/>
    </source>
</evidence>
<evidence type="ECO:0000256" key="2">
    <source>
        <dbReference type="ARBA" id="ARBA00007349"/>
    </source>
</evidence>
<dbReference type="GO" id="GO:0016020">
    <property type="term" value="C:membrane"/>
    <property type="evidence" value="ECO:0007669"/>
    <property type="project" value="UniProtKB-SubCell"/>
</dbReference>
<name>A0A4V6KX59_SERFO</name>
<sequence length="130" mass="13601">MSAGSPDRKKKAIATLIPLLLGLGDLVLSGTRGINTAGLADVRHLCSNYCSNSDSTTALRGRYAGRALRSHFTGTLTEAKALSGFASGTVWLIFCAYILSLGFVTSGLGKRIAYKMLSLFGGSSLGLPTR</sequence>
<evidence type="ECO:0000256" key="6">
    <source>
        <dbReference type="SAM" id="Phobius"/>
    </source>
</evidence>
<dbReference type="InterPro" id="IPR001898">
    <property type="entry name" value="SLC13A/DASS"/>
</dbReference>
<dbReference type="EMBL" id="CABEEZ010000167">
    <property type="protein sequence ID" value="VTR61098.1"/>
    <property type="molecule type" value="Genomic_DNA"/>
</dbReference>
<dbReference type="PANTHER" id="PTHR42826">
    <property type="entry name" value="DICARBOXYLATE TRANSPORTER 2.1, CHLOROPLASTIC"/>
    <property type="match status" value="1"/>
</dbReference>
<evidence type="ECO:0000313" key="7">
    <source>
        <dbReference type="EMBL" id="VTR61098.1"/>
    </source>
</evidence>
<accession>A0A4V6KX59</accession>
<reference evidence="7" key="1">
    <citation type="submission" date="2019-05" db="EMBL/GenBank/DDBJ databases">
        <authorList>
            <consortium name="Pathogen Informatics"/>
        </authorList>
    </citation>
    <scope>NUCLEOTIDE SEQUENCE [LARGE SCALE GENOMIC DNA]</scope>
    <source>
        <strain evidence="7">NCTC12965</strain>
    </source>
</reference>
<keyword evidence="5 6" id="KW-0472">Membrane</keyword>
<proteinExistence type="inferred from homology"/>
<dbReference type="InterPro" id="IPR030676">
    <property type="entry name" value="CitT-rel"/>
</dbReference>
<organism evidence="7">
    <name type="scientific">Serratia fonticola</name>
    <dbReference type="NCBI Taxonomy" id="47917"/>
    <lineage>
        <taxon>Bacteria</taxon>
        <taxon>Pseudomonadati</taxon>
        <taxon>Pseudomonadota</taxon>
        <taxon>Gammaproteobacteria</taxon>
        <taxon>Enterobacterales</taxon>
        <taxon>Yersiniaceae</taxon>
        <taxon>Serratia</taxon>
    </lineage>
</organism>
<dbReference type="GO" id="GO:0022857">
    <property type="term" value="F:transmembrane transporter activity"/>
    <property type="evidence" value="ECO:0007669"/>
    <property type="project" value="InterPro"/>
</dbReference>
<gene>
    <name evidence="7" type="primary">ybhI_3</name>
    <name evidence="7" type="ORF">NCTC12965_08746</name>
</gene>
<comment type="subcellular location">
    <subcellularLocation>
        <location evidence="1">Membrane</location>
        <topology evidence="1">Multi-pass membrane protein</topology>
    </subcellularLocation>
</comment>
<protein>
    <submittedName>
        <fullName evidence="7">Inner membrane protein ybhI</fullName>
    </submittedName>
</protein>